<dbReference type="InterPro" id="IPR050246">
    <property type="entry name" value="Class_II_FBP_aldolase"/>
</dbReference>
<dbReference type="EMBL" id="AP022588">
    <property type="protein sequence ID" value="BBY26598.1"/>
    <property type="molecule type" value="Genomic_DNA"/>
</dbReference>
<dbReference type="Gene3D" id="3.20.20.70">
    <property type="entry name" value="Aldolase class I"/>
    <property type="match status" value="1"/>
</dbReference>
<feature type="binding site" evidence="2">
    <location>
        <position position="85"/>
    </location>
    <ligand>
        <name>Zn(2+)</name>
        <dbReference type="ChEBI" id="CHEBI:29105"/>
        <label>1</label>
        <note>catalytic</note>
    </ligand>
</feature>
<reference evidence="3 4" key="1">
    <citation type="journal article" date="2019" name="Emerg. Microbes Infect.">
        <title>Comprehensive subspecies identification of 175 nontuberculous mycobacteria species based on 7547 genomic profiles.</title>
        <authorList>
            <person name="Matsumoto Y."/>
            <person name="Kinjo T."/>
            <person name="Motooka D."/>
            <person name="Nabeya D."/>
            <person name="Jung N."/>
            <person name="Uechi K."/>
            <person name="Horii T."/>
            <person name="Iida T."/>
            <person name="Fujita J."/>
            <person name="Nakamura S."/>
        </authorList>
    </citation>
    <scope>NUCLEOTIDE SEQUENCE [LARGE SCALE GENOMIC DNA]</scope>
    <source>
        <strain evidence="3 4">JCM 17899</strain>
    </source>
</reference>
<proteinExistence type="predicted"/>
<comment type="cofactor">
    <cofactor evidence="2">
        <name>Zn(2+)</name>
        <dbReference type="ChEBI" id="CHEBI:29105"/>
    </cofactor>
    <text evidence="2">Binds 2 Zn(2+) ions per subunit. One is catalytic and the other provides a structural contribution.</text>
</comment>
<dbReference type="SUPFAM" id="SSF51569">
    <property type="entry name" value="Aldolase"/>
    <property type="match status" value="1"/>
</dbReference>
<keyword evidence="2" id="KW-0479">Metal-binding</keyword>
<feature type="binding site" evidence="2">
    <location>
        <position position="214"/>
    </location>
    <ligand>
        <name>Zn(2+)</name>
        <dbReference type="ChEBI" id="CHEBI:29105"/>
        <label>1</label>
        <note>catalytic</note>
    </ligand>
</feature>
<dbReference type="PANTHER" id="PTHR30304">
    <property type="entry name" value="D-TAGATOSE-1,6-BISPHOSPHATE ALDOLASE"/>
    <property type="match status" value="1"/>
</dbReference>
<sequence>MTSTTTGDLVSSAAAARTAVLAFNVVSIEHAEGIVEGVERAQSSAVLQISENTTLFHGGRIAPLLAACARIARHSTAPIAIHLDHFQDLDLLHEAIAAAAGLGATSIMVDAAHLSYDDNVARTASLTRDAHAAGLWVEAELGEIGGKDGTVLDAHAPGARTEPNEAAAFVAATGVDALAVAVGSSHAMTSRDAHLDIDLTARLAAAVPVPLVLHGSSGVPDDQIRLAVGAGIRKLNVGTALNVAFTAAVRDALHANPSVTDPRKYLAAGRTAIGDAVARLCGLVAATTVGDGR</sequence>
<feature type="binding site" evidence="2">
    <location>
        <position position="186"/>
    </location>
    <ligand>
        <name>Zn(2+)</name>
        <dbReference type="ChEBI" id="CHEBI:29105"/>
        <label>1</label>
        <note>catalytic</note>
    </ligand>
</feature>
<dbReference type="AlphaFoldDB" id="A0A7I7QJW1"/>
<dbReference type="RefSeq" id="WP_163795614.1">
    <property type="nucleotide sequence ID" value="NZ_AP022588.1"/>
</dbReference>
<feature type="active site" description="Proton donor" evidence="1">
    <location>
        <position position="84"/>
    </location>
</feature>
<protein>
    <submittedName>
        <fullName evidence="3">Fructose-bisphosphate aldolase</fullName>
    </submittedName>
</protein>
<keyword evidence="4" id="KW-1185">Reference proteome</keyword>
<gene>
    <name evidence="3" type="ORF">MSEDJ_06940</name>
</gene>
<dbReference type="GO" id="GO:0008270">
    <property type="term" value="F:zinc ion binding"/>
    <property type="evidence" value="ECO:0007669"/>
    <property type="project" value="InterPro"/>
</dbReference>
<dbReference type="GO" id="GO:0005975">
    <property type="term" value="P:carbohydrate metabolic process"/>
    <property type="evidence" value="ECO:0007669"/>
    <property type="project" value="InterPro"/>
</dbReference>
<keyword evidence="2" id="KW-0862">Zinc</keyword>
<evidence type="ECO:0000256" key="2">
    <source>
        <dbReference type="PIRSR" id="PIRSR001359-3"/>
    </source>
</evidence>
<dbReference type="CDD" id="cd00947">
    <property type="entry name" value="TBP_aldolase_IIB"/>
    <property type="match status" value="1"/>
</dbReference>
<evidence type="ECO:0000313" key="3">
    <source>
        <dbReference type="EMBL" id="BBY26598.1"/>
    </source>
</evidence>
<dbReference type="Proteomes" id="UP000467193">
    <property type="component" value="Chromosome"/>
</dbReference>
<evidence type="ECO:0000256" key="1">
    <source>
        <dbReference type="PIRSR" id="PIRSR001359-1"/>
    </source>
</evidence>
<organism evidence="3 4">
    <name type="scientific">Mycolicibacterium sediminis</name>
    <dbReference type="NCBI Taxonomy" id="1286180"/>
    <lineage>
        <taxon>Bacteria</taxon>
        <taxon>Bacillati</taxon>
        <taxon>Actinomycetota</taxon>
        <taxon>Actinomycetes</taxon>
        <taxon>Mycobacteriales</taxon>
        <taxon>Mycobacteriaceae</taxon>
        <taxon>Mycolicibacterium</taxon>
    </lineage>
</organism>
<dbReference type="InterPro" id="IPR013785">
    <property type="entry name" value="Aldolase_TIM"/>
</dbReference>
<feature type="binding site" evidence="2">
    <location>
        <position position="110"/>
    </location>
    <ligand>
        <name>Zn(2+)</name>
        <dbReference type="ChEBI" id="CHEBI:29105"/>
        <label>2</label>
    </ligand>
</feature>
<dbReference type="PIRSF" id="PIRSF001359">
    <property type="entry name" value="F_bP_aldolase_II"/>
    <property type="match status" value="1"/>
</dbReference>
<dbReference type="GO" id="GO:0016832">
    <property type="term" value="F:aldehyde-lyase activity"/>
    <property type="evidence" value="ECO:0007669"/>
    <property type="project" value="InterPro"/>
</dbReference>
<accession>A0A7I7QJW1</accession>
<dbReference type="PANTHER" id="PTHR30304:SF0">
    <property type="entry name" value="D-TAGATOSE-1,6-BISPHOSPHATE ALDOLASE SUBUNIT GATY-RELATED"/>
    <property type="match status" value="1"/>
</dbReference>
<dbReference type="Pfam" id="PF01116">
    <property type="entry name" value="F_bP_aldolase"/>
    <property type="match status" value="1"/>
</dbReference>
<evidence type="ECO:0000313" key="4">
    <source>
        <dbReference type="Proteomes" id="UP000467193"/>
    </source>
</evidence>
<dbReference type="InterPro" id="IPR000771">
    <property type="entry name" value="FBA_II"/>
</dbReference>
<feature type="binding site" evidence="2">
    <location>
        <position position="140"/>
    </location>
    <ligand>
        <name>Zn(2+)</name>
        <dbReference type="ChEBI" id="CHEBI:29105"/>
        <label>2</label>
    </ligand>
</feature>
<dbReference type="KEGG" id="msei:MSEDJ_06940"/>
<name>A0A7I7QJW1_9MYCO</name>